<dbReference type="Proteomes" id="UP000242861">
    <property type="component" value="Unassembled WGS sequence"/>
</dbReference>
<feature type="domain" description="ZipA C-terminal FtsZ-binding" evidence="11">
    <location>
        <begin position="131"/>
        <end position="261"/>
    </location>
</feature>
<organism evidence="12 13">
    <name type="scientific">Pseudomonas fluvialis</name>
    <dbReference type="NCBI Taxonomy" id="1793966"/>
    <lineage>
        <taxon>Bacteria</taxon>
        <taxon>Pseudomonadati</taxon>
        <taxon>Pseudomonadota</taxon>
        <taxon>Gammaproteobacteria</taxon>
        <taxon>Pseudomonadales</taxon>
        <taxon>Pseudomonadaceae</taxon>
        <taxon>Pseudomonas</taxon>
    </lineage>
</organism>
<dbReference type="InterPro" id="IPR036765">
    <property type="entry name" value="ZipA_FtsZ-bd_C_sf"/>
</dbReference>
<reference evidence="13" key="1">
    <citation type="submission" date="2017-12" db="EMBL/GenBank/DDBJ databases">
        <authorList>
            <person name="Yu X.-Y."/>
        </authorList>
    </citation>
    <scope>NUCLEOTIDE SEQUENCE [LARGE SCALE GENOMIC DNA]</scope>
    <source>
        <strain evidence="13">ZYSR67-Z</strain>
    </source>
</reference>
<dbReference type="HAMAP" id="MF_00509">
    <property type="entry name" value="ZipA"/>
    <property type="match status" value="1"/>
</dbReference>
<keyword evidence="1 8" id="KW-1003">Cell membrane</keyword>
<evidence type="ECO:0000256" key="5">
    <source>
        <dbReference type="ARBA" id="ARBA00022989"/>
    </source>
</evidence>
<dbReference type="EMBL" id="PIYS01000002">
    <property type="protein sequence ID" value="PKF73135.1"/>
    <property type="molecule type" value="Genomic_DNA"/>
</dbReference>
<evidence type="ECO:0000313" key="13">
    <source>
        <dbReference type="Proteomes" id="UP000242861"/>
    </source>
</evidence>
<evidence type="ECO:0000256" key="7">
    <source>
        <dbReference type="ARBA" id="ARBA00023306"/>
    </source>
</evidence>
<accession>A0A2I0CUE3</accession>
<dbReference type="SUPFAM" id="SSF64383">
    <property type="entry name" value="Cell-division protein ZipA, C-terminal domain"/>
    <property type="match status" value="1"/>
</dbReference>
<feature type="compositionally biased region" description="Basic and acidic residues" evidence="10">
    <location>
        <begin position="83"/>
        <end position="96"/>
    </location>
</feature>
<sequence length="273" mass="30547">MDFGLREWLIVIGVVVIAGILFDGWRRMSGGKGKLKFKLDRSLSELPDDEPVDPNLLGPVRVVKRDQEPTFDEQDLPSFSAKDINKRRGVEPRQGDLELDSEEPVPTLLTPVEENAAAKPAANSQKDLPPVEEVLVINVVARHPEGFKGPALLQSILESGLRFGEMDIFHRHESMAGNGEVLFSMANGVKPGTFDLDDMDLFSTRAVSFFLGLPGPRYPKQAFDLMVAAARKLASELEGDLKDDQRSVLTAQTIEHYRQRIVDFERKHMTQKR</sequence>
<evidence type="ECO:0000256" key="2">
    <source>
        <dbReference type="ARBA" id="ARBA00022519"/>
    </source>
</evidence>
<evidence type="ECO:0000256" key="3">
    <source>
        <dbReference type="ARBA" id="ARBA00022618"/>
    </source>
</evidence>
<dbReference type="InterPro" id="IPR007449">
    <property type="entry name" value="ZipA_FtsZ-bd_C"/>
</dbReference>
<comment type="function">
    <text evidence="8 9">Essential cell division protein that stabilizes the FtsZ protofilaments by cross-linking them and that serves as a cytoplasmic membrane anchor for the Z ring. Also required for the recruitment to the septal ring of downstream cell division proteins.</text>
</comment>
<dbReference type="PANTHER" id="PTHR38685">
    <property type="entry name" value="CELL DIVISION PROTEIN ZIPA"/>
    <property type="match status" value="1"/>
</dbReference>
<dbReference type="PANTHER" id="PTHR38685:SF1">
    <property type="entry name" value="CELL DIVISION PROTEIN ZIPA"/>
    <property type="match status" value="1"/>
</dbReference>
<dbReference type="SMART" id="SM00771">
    <property type="entry name" value="ZipA_C"/>
    <property type="match status" value="1"/>
</dbReference>
<dbReference type="GO" id="GO:0000917">
    <property type="term" value="P:division septum assembly"/>
    <property type="evidence" value="ECO:0007669"/>
    <property type="project" value="TreeGrafter"/>
</dbReference>
<dbReference type="GO" id="GO:0005886">
    <property type="term" value="C:plasma membrane"/>
    <property type="evidence" value="ECO:0007669"/>
    <property type="project" value="UniProtKB-SubCell"/>
</dbReference>
<keyword evidence="6 8" id="KW-0472">Membrane</keyword>
<dbReference type="InterPro" id="IPR011919">
    <property type="entry name" value="Cell_div_ZipA"/>
</dbReference>
<dbReference type="RefSeq" id="WP_101192474.1">
    <property type="nucleotide sequence ID" value="NZ_PIYS01000002.1"/>
</dbReference>
<comment type="subunit">
    <text evidence="8">Interacts with FtsZ via their C-terminal domains.</text>
</comment>
<dbReference type="GO" id="GO:0032153">
    <property type="term" value="C:cell division site"/>
    <property type="evidence" value="ECO:0007669"/>
    <property type="project" value="UniProtKB-UniRule"/>
</dbReference>
<dbReference type="Gene3D" id="3.30.1400.10">
    <property type="entry name" value="ZipA, C-terminal FtsZ-binding domain"/>
    <property type="match status" value="1"/>
</dbReference>
<evidence type="ECO:0000313" key="12">
    <source>
        <dbReference type="EMBL" id="PKF73135.1"/>
    </source>
</evidence>
<comment type="subcellular location">
    <subcellularLocation>
        <location evidence="8">Cell inner membrane</location>
        <topology evidence="8">Single-pass type I membrane protein</topology>
    </subcellularLocation>
    <text evidence="8">Localizes to the Z ring in an FtsZ-dependent manner.</text>
</comment>
<protein>
    <recommendedName>
        <fullName evidence="8 9">Cell division protein ZipA</fullName>
    </recommendedName>
</protein>
<evidence type="ECO:0000256" key="4">
    <source>
        <dbReference type="ARBA" id="ARBA00022692"/>
    </source>
</evidence>
<evidence type="ECO:0000256" key="8">
    <source>
        <dbReference type="HAMAP-Rule" id="MF_00509"/>
    </source>
</evidence>
<keyword evidence="5 8" id="KW-1133">Transmembrane helix</keyword>
<evidence type="ECO:0000256" key="9">
    <source>
        <dbReference type="RuleBase" id="RU003612"/>
    </source>
</evidence>
<feature type="transmembrane region" description="Helical" evidence="8">
    <location>
        <begin position="6"/>
        <end position="25"/>
    </location>
</feature>
<keyword evidence="2 8" id="KW-0997">Cell inner membrane</keyword>
<dbReference type="GO" id="GO:0043093">
    <property type="term" value="P:FtsZ-dependent cytokinesis"/>
    <property type="evidence" value="ECO:0007669"/>
    <property type="project" value="UniProtKB-UniRule"/>
</dbReference>
<feature type="region of interest" description="Disordered" evidence="10">
    <location>
        <begin position="67"/>
        <end position="105"/>
    </location>
</feature>
<evidence type="ECO:0000256" key="10">
    <source>
        <dbReference type="SAM" id="MobiDB-lite"/>
    </source>
</evidence>
<comment type="caution">
    <text evidence="12">The sequence shown here is derived from an EMBL/GenBank/DDBJ whole genome shotgun (WGS) entry which is preliminary data.</text>
</comment>
<dbReference type="NCBIfam" id="TIGR02205">
    <property type="entry name" value="septum_zipA"/>
    <property type="match status" value="1"/>
</dbReference>
<dbReference type="AlphaFoldDB" id="A0A2I0CUE3"/>
<keyword evidence="3 8" id="KW-0132">Cell division</keyword>
<name>A0A2I0CUE3_9PSED</name>
<keyword evidence="4 8" id="KW-0812">Transmembrane</keyword>
<evidence type="ECO:0000259" key="11">
    <source>
        <dbReference type="SMART" id="SM00771"/>
    </source>
</evidence>
<proteinExistence type="inferred from homology"/>
<evidence type="ECO:0000256" key="6">
    <source>
        <dbReference type="ARBA" id="ARBA00023136"/>
    </source>
</evidence>
<dbReference type="Pfam" id="PF04354">
    <property type="entry name" value="ZipA_C"/>
    <property type="match status" value="1"/>
</dbReference>
<gene>
    <name evidence="8" type="primary">zipA</name>
    <name evidence="12" type="ORF">CW360_01350</name>
</gene>
<keyword evidence="7 8" id="KW-0131">Cell cycle</keyword>
<evidence type="ECO:0000256" key="1">
    <source>
        <dbReference type="ARBA" id="ARBA00022475"/>
    </source>
</evidence>
<comment type="similarity">
    <text evidence="8 9">Belongs to the ZipA family.</text>
</comment>